<accession>A0A4P2QB41</accession>
<evidence type="ECO:0000313" key="3">
    <source>
        <dbReference type="Proteomes" id="UP000295781"/>
    </source>
</evidence>
<dbReference type="Gene3D" id="1.10.560.10">
    <property type="entry name" value="GroEL-like equatorial domain"/>
    <property type="match status" value="1"/>
</dbReference>
<dbReference type="SUPFAM" id="SSF48592">
    <property type="entry name" value="GroEL equatorial domain-like"/>
    <property type="match status" value="1"/>
</dbReference>
<sequence length="103" mass="11071">MCRIRAHDACAGRDRAWRARVSPRPRDALRAGSPRRSLALGLHPEGSHTSDLVESGIVDPTKVVRVALENAVAVASVLLLTEATMTDVPEPAMKERAVAPPLE</sequence>
<evidence type="ECO:0008006" key="4">
    <source>
        <dbReference type="Google" id="ProtNLM"/>
    </source>
</evidence>
<evidence type="ECO:0000256" key="1">
    <source>
        <dbReference type="SAM" id="MobiDB-lite"/>
    </source>
</evidence>
<gene>
    <name evidence="2" type="ORF">SOCEGT47_074250</name>
</gene>
<organism evidence="2 3">
    <name type="scientific">Sorangium cellulosum</name>
    <name type="common">Polyangium cellulosum</name>
    <dbReference type="NCBI Taxonomy" id="56"/>
    <lineage>
        <taxon>Bacteria</taxon>
        <taxon>Pseudomonadati</taxon>
        <taxon>Myxococcota</taxon>
        <taxon>Polyangia</taxon>
        <taxon>Polyangiales</taxon>
        <taxon>Polyangiaceae</taxon>
        <taxon>Sorangium</taxon>
    </lineage>
</organism>
<feature type="region of interest" description="Disordered" evidence="1">
    <location>
        <begin position="21"/>
        <end position="53"/>
    </location>
</feature>
<reference evidence="2 3" key="1">
    <citation type="submission" date="2015-09" db="EMBL/GenBank/DDBJ databases">
        <title>Sorangium comparison.</title>
        <authorList>
            <person name="Zaburannyi N."/>
            <person name="Bunk B."/>
            <person name="Overmann J."/>
            <person name="Mueller R."/>
        </authorList>
    </citation>
    <scope>NUCLEOTIDE SEQUENCE [LARGE SCALE GENOMIC DNA]</scope>
    <source>
        <strain evidence="2 3">So ceGT47</strain>
    </source>
</reference>
<name>A0A4P2QB41_SORCE</name>
<proteinExistence type="predicted"/>
<dbReference type="InterPro" id="IPR027413">
    <property type="entry name" value="GROEL-like_equatorial_sf"/>
</dbReference>
<dbReference type="EMBL" id="CP012670">
    <property type="protein sequence ID" value="AUX26855.1"/>
    <property type="molecule type" value="Genomic_DNA"/>
</dbReference>
<evidence type="ECO:0000313" key="2">
    <source>
        <dbReference type="EMBL" id="AUX26855.1"/>
    </source>
</evidence>
<protein>
    <recommendedName>
        <fullName evidence="4">TCP-1/cpn60 chaperonin family protein</fullName>
    </recommendedName>
</protein>
<dbReference type="AlphaFoldDB" id="A0A4P2QB41"/>
<dbReference type="Proteomes" id="UP000295781">
    <property type="component" value="Chromosome"/>
</dbReference>